<feature type="domain" description="ZAD" evidence="11">
    <location>
        <begin position="11"/>
        <end position="88"/>
    </location>
</feature>
<dbReference type="PANTHER" id="PTHR14003:SF19">
    <property type="entry name" value="YY2 TRANSCRIPTION FACTOR"/>
    <property type="match status" value="1"/>
</dbReference>
<evidence type="ECO:0000313" key="13">
    <source>
        <dbReference type="Proteomes" id="UP001153636"/>
    </source>
</evidence>
<dbReference type="SMART" id="SM00355">
    <property type="entry name" value="ZnF_C2H2"/>
    <property type="match status" value="11"/>
</dbReference>
<dbReference type="FunFam" id="3.30.160.60:FF:000446">
    <property type="entry name" value="Zinc finger protein"/>
    <property type="match status" value="1"/>
</dbReference>
<dbReference type="GO" id="GO:0008270">
    <property type="term" value="F:zinc ion binding"/>
    <property type="evidence" value="ECO:0007669"/>
    <property type="project" value="UniProtKB-UniRule"/>
</dbReference>
<evidence type="ECO:0000256" key="6">
    <source>
        <dbReference type="ARBA" id="ARBA00023242"/>
    </source>
</evidence>
<protein>
    <submittedName>
        <fullName evidence="12">Uncharacterized protein</fullName>
    </submittedName>
</protein>
<dbReference type="FunFam" id="3.30.160.60:FF:000100">
    <property type="entry name" value="Zinc finger 45-like"/>
    <property type="match status" value="1"/>
</dbReference>
<dbReference type="SUPFAM" id="SSF57716">
    <property type="entry name" value="Glucocorticoid receptor-like (DNA-binding domain)"/>
    <property type="match status" value="1"/>
</dbReference>
<dbReference type="PROSITE" id="PS00028">
    <property type="entry name" value="ZINC_FINGER_C2H2_1"/>
    <property type="match status" value="10"/>
</dbReference>
<dbReference type="FunFam" id="3.30.160.60:FF:002239">
    <property type="entry name" value="Zinc finger protein 226"/>
    <property type="match status" value="1"/>
</dbReference>
<dbReference type="InterPro" id="IPR012934">
    <property type="entry name" value="Znf_AD"/>
</dbReference>
<feature type="domain" description="C2H2-type" evidence="10">
    <location>
        <begin position="719"/>
        <end position="742"/>
    </location>
</feature>
<dbReference type="PROSITE" id="PS51915">
    <property type="entry name" value="ZAD"/>
    <property type="match status" value="1"/>
</dbReference>
<feature type="domain" description="C2H2-type" evidence="10">
    <location>
        <begin position="577"/>
        <end position="604"/>
    </location>
</feature>
<feature type="domain" description="C2H2-type" evidence="10">
    <location>
        <begin position="635"/>
        <end position="662"/>
    </location>
</feature>
<feature type="compositionally biased region" description="Basic and acidic residues" evidence="9">
    <location>
        <begin position="442"/>
        <end position="458"/>
    </location>
</feature>
<dbReference type="SMART" id="SM00868">
    <property type="entry name" value="zf-AD"/>
    <property type="match status" value="1"/>
</dbReference>
<dbReference type="GO" id="GO:0000785">
    <property type="term" value="C:chromatin"/>
    <property type="evidence" value="ECO:0007669"/>
    <property type="project" value="TreeGrafter"/>
</dbReference>
<evidence type="ECO:0000256" key="5">
    <source>
        <dbReference type="ARBA" id="ARBA00022833"/>
    </source>
</evidence>
<reference evidence="12" key="1">
    <citation type="submission" date="2022-01" db="EMBL/GenBank/DDBJ databases">
        <authorList>
            <person name="King R."/>
        </authorList>
    </citation>
    <scope>NUCLEOTIDE SEQUENCE</scope>
</reference>
<dbReference type="PROSITE" id="PS50157">
    <property type="entry name" value="ZINC_FINGER_C2H2_2"/>
    <property type="match status" value="10"/>
</dbReference>
<dbReference type="FunFam" id="3.30.160.60:FF:001840">
    <property type="entry name" value="Paternally-expressed gene 3 protein"/>
    <property type="match status" value="1"/>
</dbReference>
<keyword evidence="5 8" id="KW-0862">Zinc</keyword>
<dbReference type="GO" id="GO:0005667">
    <property type="term" value="C:transcription regulator complex"/>
    <property type="evidence" value="ECO:0007669"/>
    <property type="project" value="TreeGrafter"/>
</dbReference>
<evidence type="ECO:0000256" key="4">
    <source>
        <dbReference type="ARBA" id="ARBA00022771"/>
    </source>
</evidence>
<dbReference type="GO" id="GO:0045892">
    <property type="term" value="P:negative regulation of DNA-templated transcription"/>
    <property type="evidence" value="ECO:0007669"/>
    <property type="project" value="UniProtKB-ARBA"/>
</dbReference>
<dbReference type="PANTHER" id="PTHR14003">
    <property type="entry name" value="TRANSCRIPTIONAL REPRESSOR PROTEIN YY"/>
    <property type="match status" value="1"/>
</dbReference>
<dbReference type="FunFam" id="3.30.160.60:FF:002343">
    <property type="entry name" value="Zinc finger protein 33A"/>
    <property type="match status" value="1"/>
</dbReference>
<keyword evidence="3" id="KW-0677">Repeat</keyword>
<feature type="compositionally biased region" description="Basic and acidic residues" evidence="9">
    <location>
        <begin position="419"/>
        <end position="432"/>
    </location>
</feature>
<sequence length="742" mass="84679">MSTLENSKYEELCRLCATKTEMFLAINIFEDEGTIRQINKKIDSCLPVQVHETDELPKMICETCLYKLELFSDFRERSVRTEKLLIELYKQLSDCIQNGQQPCLVPINGNEIIMVPQHLLNNQSVSDIELSSLSQSAQEIILAPDIHSQSLESIVTSSLSNPDFSNQTFSTQESVVVDSNSGSKFDENLTLIQQHQLLTDQFRLQQDLQLEGASIPMLNDFKDTSNHSNHRFDLQVKLAEHNICRLDFEDNKLLSLNQVSDKTNLDTLDTYRQDDSSSNSNSMNSLPLDRHLEEITHDTSLTDDKQMFDLNSAGSDTLLALNSNGETFFCNICGNHFDHKEEFDIHCLEHFHKCVACKSIFISLDILTAHRKTCSASQKPYKSPAKTTPPPKLKPDNEWTSDESELDNEIKLEDDDTMEENRRQTSNRKEIKLEDDDGIEEVENRVQTETAKSTDKKPQGSGQGKMCTECGKMYKTNYKLAEHMRKHTGEKPYKCRACDKAFRSKIGLAQHEAKHTGQYELSCPTCGKGFQCKSYLRVHQRVHSNIKPFPCTTCGQNFKTKQSLLDHTNRHLGLKPYICDICNRGFITKGLCRAHKRIHSGLDNRKHSCDVCDKMFVSKSYLQTHQRIHTGEKPFMCEVCGKGFLTRVDLKIHSTMHTGEKSFVCEMCGKAFARRDALRCHRRSHTGERPYSCDLCGQTFTQFTPMAIHKRLHTGERPYSCETCGKAFVSRSTMMSHAKKHV</sequence>
<evidence type="ECO:0000313" key="12">
    <source>
        <dbReference type="EMBL" id="CAH1102174.1"/>
    </source>
</evidence>
<dbReference type="GO" id="GO:0031519">
    <property type="term" value="C:PcG protein complex"/>
    <property type="evidence" value="ECO:0007669"/>
    <property type="project" value="TreeGrafter"/>
</dbReference>
<dbReference type="GO" id="GO:0000981">
    <property type="term" value="F:DNA-binding transcription factor activity, RNA polymerase II-specific"/>
    <property type="evidence" value="ECO:0007669"/>
    <property type="project" value="TreeGrafter"/>
</dbReference>
<evidence type="ECO:0000256" key="1">
    <source>
        <dbReference type="ARBA" id="ARBA00004123"/>
    </source>
</evidence>
<feature type="domain" description="C2H2-type" evidence="10">
    <location>
        <begin position="607"/>
        <end position="634"/>
    </location>
</feature>
<dbReference type="Pfam" id="PF07776">
    <property type="entry name" value="zf-AD"/>
    <property type="match status" value="1"/>
</dbReference>
<dbReference type="FunFam" id="3.30.160.60:FF:000512">
    <property type="entry name" value="zinc finger protein 197 isoform X1"/>
    <property type="match status" value="1"/>
</dbReference>
<feature type="domain" description="C2H2-type" evidence="10">
    <location>
        <begin position="549"/>
        <end position="576"/>
    </location>
</feature>
<dbReference type="AlphaFoldDB" id="A0A9P0CN60"/>
<dbReference type="Proteomes" id="UP001153636">
    <property type="component" value="Chromosome 12"/>
</dbReference>
<accession>A0A9P0CN60</accession>
<feature type="domain" description="C2H2-type" evidence="10">
    <location>
        <begin position="663"/>
        <end position="690"/>
    </location>
</feature>
<feature type="region of interest" description="Disordered" evidence="9">
    <location>
        <begin position="377"/>
        <end position="463"/>
    </location>
</feature>
<dbReference type="FunFam" id="3.30.160.60:FF:002880">
    <property type="entry name" value="Zinc finger imprinted 3"/>
    <property type="match status" value="1"/>
</dbReference>
<proteinExistence type="predicted"/>
<dbReference type="Pfam" id="PF00096">
    <property type="entry name" value="zf-C2H2"/>
    <property type="match status" value="5"/>
</dbReference>
<dbReference type="InterPro" id="IPR013087">
    <property type="entry name" value="Znf_C2H2_type"/>
</dbReference>
<feature type="domain" description="C2H2-type" evidence="10">
    <location>
        <begin position="691"/>
        <end position="718"/>
    </location>
</feature>
<evidence type="ECO:0000256" key="8">
    <source>
        <dbReference type="PROSITE-ProRule" id="PRU01263"/>
    </source>
</evidence>
<gene>
    <name evidence="12" type="ORF">PSYICH_LOCUS3294</name>
</gene>
<name>A0A9P0CN60_9CUCU</name>
<dbReference type="GO" id="GO:0000978">
    <property type="term" value="F:RNA polymerase II cis-regulatory region sequence-specific DNA binding"/>
    <property type="evidence" value="ECO:0007669"/>
    <property type="project" value="TreeGrafter"/>
</dbReference>
<feature type="binding site" evidence="8">
    <location>
        <position position="13"/>
    </location>
    <ligand>
        <name>Zn(2+)</name>
        <dbReference type="ChEBI" id="CHEBI:29105"/>
    </ligand>
</feature>
<organism evidence="12 13">
    <name type="scientific">Psylliodes chrysocephalus</name>
    <dbReference type="NCBI Taxonomy" id="3402493"/>
    <lineage>
        <taxon>Eukaryota</taxon>
        <taxon>Metazoa</taxon>
        <taxon>Ecdysozoa</taxon>
        <taxon>Arthropoda</taxon>
        <taxon>Hexapoda</taxon>
        <taxon>Insecta</taxon>
        <taxon>Pterygota</taxon>
        <taxon>Neoptera</taxon>
        <taxon>Endopterygota</taxon>
        <taxon>Coleoptera</taxon>
        <taxon>Polyphaga</taxon>
        <taxon>Cucujiformia</taxon>
        <taxon>Chrysomeloidea</taxon>
        <taxon>Chrysomelidae</taxon>
        <taxon>Galerucinae</taxon>
        <taxon>Alticini</taxon>
        <taxon>Psylliodes</taxon>
    </lineage>
</organism>
<dbReference type="Gene3D" id="3.30.160.60">
    <property type="entry name" value="Classic Zinc Finger"/>
    <property type="match status" value="10"/>
</dbReference>
<comment type="subcellular location">
    <subcellularLocation>
        <location evidence="1">Nucleus</location>
    </subcellularLocation>
</comment>
<evidence type="ECO:0000256" key="9">
    <source>
        <dbReference type="SAM" id="MobiDB-lite"/>
    </source>
</evidence>
<dbReference type="SUPFAM" id="SSF57667">
    <property type="entry name" value="beta-beta-alpha zinc fingers"/>
    <property type="match status" value="6"/>
</dbReference>
<evidence type="ECO:0000256" key="7">
    <source>
        <dbReference type="PROSITE-ProRule" id="PRU00042"/>
    </source>
</evidence>
<dbReference type="Gene3D" id="3.40.1800.20">
    <property type="match status" value="1"/>
</dbReference>
<dbReference type="InterPro" id="IPR036236">
    <property type="entry name" value="Znf_C2H2_sf"/>
</dbReference>
<evidence type="ECO:0000259" key="11">
    <source>
        <dbReference type="PROSITE" id="PS51915"/>
    </source>
</evidence>
<dbReference type="OrthoDB" id="1095242at2759"/>
<keyword evidence="4 7" id="KW-0863">Zinc-finger</keyword>
<feature type="binding site" evidence="8">
    <location>
        <position position="61"/>
    </location>
    <ligand>
        <name>Zn(2+)</name>
        <dbReference type="ChEBI" id="CHEBI:29105"/>
    </ligand>
</feature>
<keyword evidence="13" id="KW-1185">Reference proteome</keyword>
<dbReference type="EMBL" id="OV651824">
    <property type="protein sequence ID" value="CAH1102174.1"/>
    <property type="molecule type" value="Genomic_DNA"/>
</dbReference>
<feature type="binding site" evidence="8">
    <location>
        <position position="16"/>
    </location>
    <ligand>
        <name>Zn(2+)</name>
        <dbReference type="ChEBI" id="CHEBI:29105"/>
    </ligand>
</feature>
<evidence type="ECO:0000256" key="3">
    <source>
        <dbReference type="ARBA" id="ARBA00022737"/>
    </source>
</evidence>
<dbReference type="FunFam" id="3.30.160.60:FF:001136">
    <property type="entry name" value="Zinc finger protein 408"/>
    <property type="match status" value="1"/>
</dbReference>
<keyword evidence="2 8" id="KW-0479">Metal-binding</keyword>
<feature type="binding site" evidence="8">
    <location>
        <position position="64"/>
    </location>
    <ligand>
        <name>Zn(2+)</name>
        <dbReference type="ChEBI" id="CHEBI:29105"/>
    </ligand>
</feature>
<feature type="domain" description="C2H2-type" evidence="10">
    <location>
        <begin position="521"/>
        <end position="548"/>
    </location>
</feature>
<evidence type="ECO:0000259" key="10">
    <source>
        <dbReference type="PROSITE" id="PS50157"/>
    </source>
</evidence>
<feature type="domain" description="C2H2-type" evidence="10">
    <location>
        <begin position="465"/>
        <end position="492"/>
    </location>
</feature>
<feature type="compositionally biased region" description="Acidic residues" evidence="9">
    <location>
        <begin position="399"/>
        <end position="418"/>
    </location>
</feature>
<dbReference type="Pfam" id="PF13912">
    <property type="entry name" value="zf-C2H2_6"/>
    <property type="match status" value="1"/>
</dbReference>
<evidence type="ECO:0000256" key="2">
    <source>
        <dbReference type="ARBA" id="ARBA00022723"/>
    </source>
</evidence>
<feature type="domain" description="C2H2-type" evidence="10">
    <location>
        <begin position="493"/>
        <end position="520"/>
    </location>
</feature>
<keyword evidence="6" id="KW-0539">Nucleus</keyword>